<dbReference type="EMBL" id="CP098242">
    <property type="protein sequence ID" value="WAW09943.1"/>
    <property type="molecule type" value="Genomic_DNA"/>
</dbReference>
<keyword evidence="2" id="KW-1185">Reference proteome</keyword>
<dbReference type="Proteomes" id="UP001156215">
    <property type="component" value="Chromosome"/>
</dbReference>
<dbReference type="RefSeq" id="WP_269308947.1">
    <property type="nucleotide sequence ID" value="NZ_CP098242.1"/>
</dbReference>
<name>A0A9E9P3F5_9BURK</name>
<gene>
    <name evidence="1" type="ORF">NB640_12085</name>
</gene>
<evidence type="ECO:0000313" key="1">
    <source>
        <dbReference type="EMBL" id="WAW09943.1"/>
    </source>
</evidence>
<accession>A0A9E9P3F5</accession>
<sequence length="131" mass="14926">MALMVMDDLIEKGQRSDYAILLPKEMRLAGHVRKAEAINLEYAQNPRQAEFISYGRYEKTRRFYEVKLHTEFTGIFTKTTHILSANSVCRTGSYEACMGIREKGLPEGNAESQKAILAKIARLPQTDEARK</sequence>
<dbReference type="KEGG" id="ovb:NB640_12085"/>
<dbReference type="AlphaFoldDB" id="A0A9E9P3F5"/>
<protein>
    <submittedName>
        <fullName evidence="1">Uncharacterized protein</fullName>
    </submittedName>
</protein>
<reference evidence="1" key="1">
    <citation type="journal article" date="2022" name="Front. Microbiol.">
        <title>New perspectives on an old grouping: The genomic and phenotypic variability of Oxalobacter formigenes and the implications for calcium oxalate stone prevention.</title>
        <authorList>
            <person name="Chmiel J.A."/>
            <person name="Carr C."/>
            <person name="Stuivenberg G.A."/>
            <person name="Venema R."/>
            <person name="Chanyi R.M."/>
            <person name="Al K.F."/>
            <person name="Giguere D."/>
            <person name="Say H."/>
            <person name="Akouris P.P."/>
            <person name="Dominguez Romero S.A."/>
            <person name="Kwong A."/>
            <person name="Tai V."/>
            <person name="Koval S.F."/>
            <person name="Razvi H."/>
            <person name="Bjazevic J."/>
            <person name="Burton J.P."/>
        </authorList>
    </citation>
    <scope>NUCLEOTIDE SEQUENCE</scope>
    <source>
        <strain evidence="1">WoOx3</strain>
    </source>
</reference>
<evidence type="ECO:0000313" key="2">
    <source>
        <dbReference type="Proteomes" id="UP001156215"/>
    </source>
</evidence>
<proteinExistence type="predicted"/>
<organism evidence="1 2">
    <name type="scientific">Oxalobacter vibrioformis</name>
    <dbReference type="NCBI Taxonomy" id="933080"/>
    <lineage>
        <taxon>Bacteria</taxon>
        <taxon>Pseudomonadati</taxon>
        <taxon>Pseudomonadota</taxon>
        <taxon>Betaproteobacteria</taxon>
        <taxon>Burkholderiales</taxon>
        <taxon>Oxalobacteraceae</taxon>
        <taxon>Oxalobacter</taxon>
    </lineage>
</organism>